<keyword evidence="3" id="KW-1185">Reference proteome</keyword>
<dbReference type="EMBL" id="JAHLQT010035455">
    <property type="protein sequence ID" value="KAG7158352.1"/>
    <property type="molecule type" value="Genomic_DNA"/>
</dbReference>
<feature type="compositionally biased region" description="Basic and acidic residues" evidence="1">
    <location>
        <begin position="22"/>
        <end position="38"/>
    </location>
</feature>
<organism evidence="2 3">
    <name type="scientific">Homarus americanus</name>
    <name type="common">American lobster</name>
    <dbReference type="NCBI Taxonomy" id="6706"/>
    <lineage>
        <taxon>Eukaryota</taxon>
        <taxon>Metazoa</taxon>
        <taxon>Ecdysozoa</taxon>
        <taxon>Arthropoda</taxon>
        <taxon>Crustacea</taxon>
        <taxon>Multicrustacea</taxon>
        <taxon>Malacostraca</taxon>
        <taxon>Eumalacostraca</taxon>
        <taxon>Eucarida</taxon>
        <taxon>Decapoda</taxon>
        <taxon>Pleocyemata</taxon>
        <taxon>Astacidea</taxon>
        <taxon>Nephropoidea</taxon>
        <taxon>Nephropidae</taxon>
        <taxon>Homarus</taxon>
    </lineage>
</organism>
<keyword evidence="2" id="KW-0689">Ribosomal protein</keyword>
<feature type="region of interest" description="Disordered" evidence="1">
    <location>
        <begin position="16"/>
        <end position="60"/>
    </location>
</feature>
<name>A0A8J5JHS7_HOMAM</name>
<sequence>MSWSLAKRGLELFDSDLPEYSNTDKKTKGNRKSLELGTHRQGVRRAANQKRQSQLRDREAKNQLIQKQVVNVLDQYKNNARVDHTVDNIRLLKKIDKKRTPTEYIDQVTNHHLKELEKKVVDHDLVQRQKGNKKHGAGESSVFSDEDFEKMNEEWLRLY</sequence>
<dbReference type="AlphaFoldDB" id="A0A8J5JHS7"/>
<evidence type="ECO:0000313" key="2">
    <source>
        <dbReference type="EMBL" id="KAG7158352.1"/>
    </source>
</evidence>
<accession>A0A8J5JHS7</accession>
<evidence type="ECO:0000313" key="3">
    <source>
        <dbReference type="Proteomes" id="UP000747542"/>
    </source>
</evidence>
<dbReference type="OrthoDB" id="10041966at2759"/>
<dbReference type="Pfam" id="PF15684">
    <property type="entry name" value="AROS"/>
    <property type="match status" value="1"/>
</dbReference>
<keyword evidence="2" id="KW-0687">Ribonucleoprotein</keyword>
<dbReference type="GO" id="GO:0005840">
    <property type="term" value="C:ribosome"/>
    <property type="evidence" value="ECO:0007669"/>
    <property type="project" value="UniProtKB-KW"/>
</dbReference>
<proteinExistence type="predicted"/>
<gene>
    <name evidence="2" type="ORF">Hamer_G021628</name>
</gene>
<dbReference type="InterPro" id="IPR023262">
    <property type="entry name" value="AROS"/>
</dbReference>
<comment type="caution">
    <text evidence="2">The sequence shown here is derived from an EMBL/GenBank/DDBJ whole genome shotgun (WGS) entry which is preliminary data.</text>
</comment>
<evidence type="ECO:0000256" key="1">
    <source>
        <dbReference type="SAM" id="MobiDB-lite"/>
    </source>
</evidence>
<dbReference type="Proteomes" id="UP000747542">
    <property type="component" value="Unassembled WGS sequence"/>
</dbReference>
<protein>
    <submittedName>
        <fullName evidence="2">Putative Active regulator of SIRT1- or 40S ribosomal protein S19-binding 1-containing protein</fullName>
    </submittedName>
</protein>
<reference evidence="2" key="1">
    <citation type="journal article" date="2021" name="Sci. Adv.">
        <title>The American lobster genome reveals insights on longevity, neural, and immune adaptations.</title>
        <authorList>
            <person name="Polinski J.M."/>
            <person name="Zimin A.V."/>
            <person name="Clark K.F."/>
            <person name="Kohn A.B."/>
            <person name="Sadowski N."/>
            <person name="Timp W."/>
            <person name="Ptitsyn A."/>
            <person name="Khanna P."/>
            <person name="Romanova D.Y."/>
            <person name="Williams P."/>
            <person name="Greenwood S.J."/>
            <person name="Moroz L.L."/>
            <person name="Walt D.R."/>
            <person name="Bodnar A.G."/>
        </authorList>
    </citation>
    <scope>NUCLEOTIDE SEQUENCE</scope>
    <source>
        <strain evidence="2">GMGI-L3</strain>
    </source>
</reference>